<protein>
    <recommendedName>
        <fullName evidence="3">Helix-turn-helix domain-containing protein</fullName>
    </recommendedName>
</protein>
<dbReference type="OrthoDB" id="2942361at2"/>
<sequence>MKKDVKKRFGLSSSIPATTEEDRMLKEYHQNWRQTNSSLPAPFLPLFVSFREKHLKTIDGGPLKLYLYFAYAADNSYGHSWHGVEKIADFFGVQTRTVDKWIKVLVDNNLIYREQHGKKSSTTYLIPYSDTLIRQRLQKTAEEPDNQKSLDILIDKIKKSESLYGPIAEVLHLFQWNTQKSEPVVSDNIQWFFIVTRREDDVLTCHYLPLKNANHHGLNEAEIEDVANFISPYHHANYSVRGIALTHSIKLTDSNPGPYLGLARSILLDETWNWADYPSVQYGPVSSFFKEEKKKVDQKE</sequence>
<keyword evidence="2" id="KW-1185">Reference proteome</keyword>
<dbReference type="RefSeq" id="WP_077591408.1">
    <property type="nucleotide sequence ID" value="NZ_CP019642.1"/>
</dbReference>
<geneLocation type="plasmid" evidence="1 2">
    <name>unnamed2</name>
</geneLocation>
<dbReference type="AlphaFoldDB" id="A0A1Q2L564"/>
<keyword evidence="1" id="KW-0614">Plasmid</keyword>
<gene>
    <name evidence="1" type="ORF">B0X71_20565</name>
</gene>
<proteinExistence type="predicted"/>
<dbReference type="KEGG" id="pmar:B0X71_20565"/>
<evidence type="ECO:0000313" key="1">
    <source>
        <dbReference type="EMBL" id="AQQ55569.1"/>
    </source>
</evidence>
<evidence type="ECO:0000313" key="2">
    <source>
        <dbReference type="Proteomes" id="UP000188184"/>
    </source>
</evidence>
<evidence type="ECO:0008006" key="3">
    <source>
        <dbReference type="Google" id="ProtNLM"/>
    </source>
</evidence>
<dbReference type="EMBL" id="CP019642">
    <property type="protein sequence ID" value="AQQ55569.1"/>
    <property type="molecule type" value="Genomic_DNA"/>
</dbReference>
<organism evidence="1 2">
    <name type="scientific">Planococcus lenghuensis</name>
    <dbReference type="NCBI Taxonomy" id="2213202"/>
    <lineage>
        <taxon>Bacteria</taxon>
        <taxon>Bacillati</taxon>
        <taxon>Bacillota</taxon>
        <taxon>Bacilli</taxon>
        <taxon>Bacillales</taxon>
        <taxon>Caryophanaceae</taxon>
        <taxon>Planococcus</taxon>
    </lineage>
</organism>
<accession>A0A1Q2L564</accession>
<dbReference type="Proteomes" id="UP000188184">
    <property type="component" value="Plasmid unnamed2"/>
</dbReference>
<reference evidence="1 2" key="1">
    <citation type="submission" date="2017-02" db="EMBL/GenBank/DDBJ databases">
        <title>The complete genomic sequence of a novel cold adapted crude oil-degrading bacterium Planococcus qaidamina Y42.</title>
        <authorList>
            <person name="Yang R."/>
        </authorList>
    </citation>
    <scope>NUCLEOTIDE SEQUENCE [LARGE SCALE GENOMIC DNA]</scope>
    <source>
        <strain evidence="1 2">Y42</strain>
        <plasmid evidence="1 2">unnamed2</plasmid>
    </source>
</reference>
<name>A0A1Q2L564_9BACL</name>